<name>A0A4Y2IU24_ARAVE</name>
<comment type="caution">
    <text evidence="1">The sequence shown here is derived from an EMBL/GenBank/DDBJ whole genome shotgun (WGS) entry which is preliminary data.</text>
</comment>
<sequence length="176" mass="19239">MLAPKLGILTDLVKSSSVQTSCRAHELYVSFFSSTKPKSVGLPSPTLCVLSISGNSLPAYQANGFLGDYHLQDGCRSFAIQMKVGHLGSFPDSWFSEQLIPLGDLVPEKVKPNRCKRPCSVLTTPRASSSSNNCSRMEILFFIKPRSPNYVAKKDADLVFVPFISTTSTKEFSSIP</sequence>
<proteinExistence type="predicted"/>
<reference evidence="1 2" key="1">
    <citation type="journal article" date="2019" name="Sci. Rep.">
        <title>Orb-weaving spider Araneus ventricosus genome elucidates the spidroin gene catalogue.</title>
        <authorList>
            <person name="Kono N."/>
            <person name="Nakamura H."/>
            <person name="Ohtoshi R."/>
            <person name="Moran D.A.P."/>
            <person name="Shinohara A."/>
            <person name="Yoshida Y."/>
            <person name="Fujiwara M."/>
            <person name="Mori M."/>
            <person name="Tomita M."/>
            <person name="Arakawa K."/>
        </authorList>
    </citation>
    <scope>NUCLEOTIDE SEQUENCE [LARGE SCALE GENOMIC DNA]</scope>
</reference>
<dbReference type="Proteomes" id="UP000499080">
    <property type="component" value="Unassembled WGS sequence"/>
</dbReference>
<evidence type="ECO:0000313" key="2">
    <source>
        <dbReference type="Proteomes" id="UP000499080"/>
    </source>
</evidence>
<evidence type="ECO:0000313" key="1">
    <source>
        <dbReference type="EMBL" id="GBM81333.1"/>
    </source>
</evidence>
<keyword evidence="2" id="KW-1185">Reference proteome</keyword>
<accession>A0A4Y2IU24</accession>
<organism evidence="1 2">
    <name type="scientific">Araneus ventricosus</name>
    <name type="common">Orbweaver spider</name>
    <name type="synonym">Epeira ventricosa</name>
    <dbReference type="NCBI Taxonomy" id="182803"/>
    <lineage>
        <taxon>Eukaryota</taxon>
        <taxon>Metazoa</taxon>
        <taxon>Ecdysozoa</taxon>
        <taxon>Arthropoda</taxon>
        <taxon>Chelicerata</taxon>
        <taxon>Arachnida</taxon>
        <taxon>Araneae</taxon>
        <taxon>Araneomorphae</taxon>
        <taxon>Entelegynae</taxon>
        <taxon>Araneoidea</taxon>
        <taxon>Araneidae</taxon>
        <taxon>Araneus</taxon>
    </lineage>
</organism>
<dbReference type="EMBL" id="BGPR01002940">
    <property type="protein sequence ID" value="GBM81333.1"/>
    <property type="molecule type" value="Genomic_DNA"/>
</dbReference>
<protein>
    <submittedName>
        <fullName evidence="1">Uncharacterized protein</fullName>
    </submittedName>
</protein>
<dbReference type="AlphaFoldDB" id="A0A4Y2IU24"/>
<gene>
    <name evidence="1" type="ORF">AVEN_50793_1</name>
</gene>